<dbReference type="RefSeq" id="WP_121030359.1">
    <property type="nucleotide sequence ID" value="NZ_RBXT01000001.1"/>
</dbReference>
<keyword evidence="3" id="KW-1185">Reference proteome</keyword>
<dbReference type="AlphaFoldDB" id="A0A495XSG1"/>
<evidence type="ECO:0000313" key="3">
    <source>
        <dbReference type="Proteomes" id="UP000278440"/>
    </source>
</evidence>
<dbReference type="EMBL" id="RBXT01000001">
    <property type="protein sequence ID" value="RKT76842.1"/>
    <property type="molecule type" value="Genomic_DNA"/>
</dbReference>
<accession>A0A495XSG1</accession>
<organism evidence="2 3">
    <name type="scientific">Terracoccus luteus</name>
    <dbReference type="NCBI Taxonomy" id="53356"/>
    <lineage>
        <taxon>Bacteria</taxon>
        <taxon>Bacillati</taxon>
        <taxon>Actinomycetota</taxon>
        <taxon>Actinomycetes</taxon>
        <taxon>Micrococcales</taxon>
        <taxon>Intrasporangiaceae</taxon>
        <taxon>Terracoccus</taxon>
    </lineage>
</organism>
<feature type="region of interest" description="Disordered" evidence="1">
    <location>
        <begin position="1"/>
        <end position="27"/>
    </location>
</feature>
<feature type="region of interest" description="Disordered" evidence="1">
    <location>
        <begin position="174"/>
        <end position="212"/>
    </location>
</feature>
<dbReference type="InterPro" id="IPR022062">
    <property type="entry name" value="DUF3618"/>
</dbReference>
<protein>
    <submittedName>
        <fullName evidence="2">Uncharacterized protein DUF3618</fullName>
    </submittedName>
</protein>
<comment type="caution">
    <text evidence="2">The sequence shown here is derived from an EMBL/GenBank/DDBJ whole genome shotgun (WGS) entry which is preliminary data.</text>
</comment>
<feature type="compositionally biased region" description="Polar residues" evidence="1">
    <location>
        <begin position="1"/>
        <end position="10"/>
    </location>
</feature>
<dbReference type="Pfam" id="PF12277">
    <property type="entry name" value="DUF3618"/>
    <property type="match status" value="1"/>
</dbReference>
<gene>
    <name evidence="2" type="ORF">DFJ68_0244</name>
</gene>
<feature type="compositionally biased region" description="Basic and acidic residues" evidence="1">
    <location>
        <begin position="18"/>
        <end position="27"/>
    </location>
</feature>
<dbReference type="OrthoDB" id="3218417at2"/>
<feature type="region of interest" description="Disordered" evidence="1">
    <location>
        <begin position="41"/>
        <end position="110"/>
    </location>
</feature>
<feature type="compositionally biased region" description="Low complexity" evidence="1">
    <location>
        <begin position="81"/>
        <end position="110"/>
    </location>
</feature>
<dbReference type="Proteomes" id="UP000278440">
    <property type="component" value="Unassembled WGS sequence"/>
</dbReference>
<sequence length="212" mass="21192">MSTQSDQSAVDRTGASEPGRDDPERLRAEIEATRSELSANVNALVDTARPGNVARRQVDKVGDRVGRLKDSVMGSSGDLTSSAGDSVSGAASSVRDAATSAPSAATSRTRGNPVAAGLIAFGAGWLVGSLLPASGAERQAADAVKEKAQPLVEQATDAAKSVAADLREPATEAVESVKGAATDAAGTVKEEATSTASDVAATGKDAAGEVRS</sequence>
<dbReference type="Gene3D" id="1.20.120.20">
    <property type="entry name" value="Apolipoprotein"/>
    <property type="match status" value="1"/>
</dbReference>
<evidence type="ECO:0000256" key="1">
    <source>
        <dbReference type="SAM" id="MobiDB-lite"/>
    </source>
</evidence>
<name>A0A495XSG1_9MICO</name>
<evidence type="ECO:0000313" key="2">
    <source>
        <dbReference type="EMBL" id="RKT76842.1"/>
    </source>
</evidence>
<proteinExistence type="predicted"/>
<feature type="compositionally biased region" description="Basic and acidic residues" evidence="1">
    <location>
        <begin position="56"/>
        <end position="70"/>
    </location>
</feature>
<reference evidence="2 3" key="1">
    <citation type="submission" date="2018-10" db="EMBL/GenBank/DDBJ databases">
        <title>Sequencing the genomes of 1000 actinobacteria strains.</title>
        <authorList>
            <person name="Klenk H.-P."/>
        </authorList>
    </citation>
    <scope>NUCLEOTIDE SEQUENCE [LARGE SCALE GENOMIC DNA]</scope>
    <source>
        <strain evidence="2 3">DSM 44267</strain>
    </source>
</reference>